<organism evidence="1 2">
    <name type="scientific">Eretmocerus hayati</name>
    <dbReference type="NCBI Taxonomy" id="131215"/>
    <lineage>
        <taxon>Eukaryota</taxon>
        <taxon>Metazoa</taxon>
        <taxon>Ecdysozoa</taxon>
        <taxon>Arthropoda</taxon>
        <taxon>Hexapoda</taxon>
        <taxon>Insecta</taxon>
        <taxon>Pterygota</taxon>
        <taxon>Neoptera</taxon>
        <taxon>Endopterygota</taxon>
        <taxon>Hymenoptera</taxon>
        <taxon>Apocrita</taxon>
        <taxon>Proctotrupomorpha</taxon>
        <taxon>Chalcidoidea</taxon>
        <taxon>Aphelinidae</taxon>
        <taxon>Aphelininae</taxon>
        <taxon>Eretmocerus</taxon>
    </lineage>
</organism>
<evidence type="ECO:0000313" key="1">
    <source>
        <dbReference type="EMBL" id="KAJ8687832.1"/>
    </source>
</evidence>
<sequence>MTPTQSQTLTQHNMATSREAFANSLSGRSPDQLQAIILGLFDEVMSLKSLIGASAQSPSGTPSPPALNPALPSPPSFSSTSSSGTEQTAPSHSPMDTNTQEDGFETVTSRKARKRRRQQNSSSAEDSDSDSSDEESSIAERSPPPIVICDNLSWPRVQQAIASNNIGVRRAINTSNGVRVFTRTTEDFRTLTQYLESKQLEYTTHQLHKDRELVVVIRGVDQGLSEEQIKGELSKKIPSINRVHRMKNGEKIWPLVAVHLDKSAPSSKTIFDLESLCGLSVKVEAKRKSSKVPQCSRCQKFNHTHNYCHAAWVCAFCSRGHATPACRSKDDKQKKPTCSNCKGEHRATYRGCPKAPKKTESAPKQKLKPAATVASRPPPPPPSRPDNAPSHARAASRSSNQPPTPHAPPHFPSQCFHLLC</sequence>
<evidence type="ECO:0000313" key="2">
    <source>
        <dbReference type="Proteomes" id="UP001239111"/>
    </source>
</evidence>
<accession>A0ACC2PWI4</accession>
<protein>
    <submittedName>
        <fullName evidence="1">Uncharacterized protein</fullName>
    </submittedName>
</protein>
<dbReference type="EMBL" id="CM056741">
    <property type="protein sequence ID" value="KAJ8687832.1"/>
    <property type="molecule type" value="Genomic_DNA"/>
</dbReference>
<comment type="caution">
    <text evidence="1">The sequence shown here is derived from an EMBL/GenBank/DDBJ whole genome shotgun (WGS) entry which is preliminary data.</text>
</comment>
<proteinExistence type="predicted"/>
<name>A0ACC2PWI4_9HYME</name>
<gene>
    <name evidence="1" type="ORF">QAD02_023626</name>
</gene>
<keyword evidence="2" id="KW-1185">Reference proteome</keyword>
<reference evidence="1" key="1">
    <citation type="submission" date="2023-04" db="EMBL/GenBank/DDBJ databases">
        <title>A chromosome-level genome assembly of the parasitoid wasp Eretmocerus hayati.</title>
        <authorList>
            <person name="Zhong Y."/>
            <person name="Liu S."/>
            <person name="Liu Y."/>
        </authorList>
    </citation>
    <scope>NUCLEOTIDE SEQUENCE</scope>
    <source>
        <strain evidence="1">ZJU_SS_LIU_2023</strain>
    </source>
</reference>
<dbReference type="Proteomes" id="UP001239111">
    <property type="component" value="Chromosome 1"/>
</dbReference>